<organism evidence="2 3">
    <name type="scientific">Rhodocollybia butyracea</name>
    <dbReference type="NCBI Taxonomy" id="206335"/>
    <lineage>
        <taxon>Eukaryota</taxon>
        <taxon>Fungi</taxon>
        <taxon>Dikarya</taxon>
        <taxon>Basidiomycota</taxon>
        <taxon>Agaricomycotina</taxon>
        <taxon>Agaricomycetes</taxon>
        <taxon>Agaricomycetidae</taxon>
        <taxon>Agaricales</taxon>
        <taxon>Marasmiineae</taxon>
        <taxon>Omphalotaceae</taxon>
        <taxon>Rhodocollybia</taxon>
    </lineage>
</organism>
<sequence>MSSSSQLLSGEDLATIRSLVVFSYVMQMTAMIMIWDIVIHIADDVELLSLPGRCQPPTIIHFLSRLLSLVYSCVVIADNASICKPSLTLAAIATNFIAIVLTQFQFFIRVKVIYCEGSQLKTGFFLVLWLLASGGASFTVDFVGPSICMMHPTDTGFWIRMSFPVIAIFVYDSCVFLAISRRIYNLSLLFIHANPRLNHSATECGSASEGGRPSLMQNFKARVLALAGRELPSLTRAILQDGQFYYLISITTSATTLALLLNTSIFPRYRPLLVSLHSVILNVTAGHVFREVRLGRMRERELSAVAFTLPLAFAQSEIPVGETLSLHSIHRDEEADEDPS</sequence>
<protein>
    <submittedName>
        <fullName evidence="2">Uncharacterized protein</fullName>
    </submittedName>
</protein>
<proteinExistence type="predicted"/>
<keyword evidence="3" id="KW-1185">Reference proteome</keyword>
<keyword evidence="1" id="KW-0472">Membrane</keyword>
<keyword evidence="1" id="KW-1133">Transmembrane helix</keyword>
<accession>A0A9P5UCI9</accession>
<feature type="transmembrane region" description="Helical" evidence="1">
    <location>
        <begin position="89"/>
        <end position="108"/>
    </location>
</feature>
<evidence type="ECO:0000256" key="1">
    <source>
        <dbReference type="SAM" id="Phobius"/>
    </source>
</evidence>
<reference evidence="2" key="1">
    <citation type="submission" date="2020-11" db="EMBL/GenBank/DDBJ databases">
        <authorList>
            <consortium name="DOE Joint Genome Institute"/>
            <person name="Ahrendt S."/>
            <person name="Riley R."/>
            <person name="Andreopoulos W."/>
            <person name="Labutti K."/>
            <person name="Pangilinan J."/>
            <person name="Ruiz-Duenas F.J."/>
            <person name="Barrasa J.M."/>
            <person name="Sanchez-Garcia M."/>
            <person name="Camarero S."/>
            <person name="Miyauchi S."/>
            <person name="Serrano A."/>
            <person name="Linde D."/>
            <person name="Babiker R."/>
            <person name="Drula E."/>
            <person name="Ayuso-Fernandez I."/>
            <person name="Pacheco R."/>
            <person name="Padilla G."/>
            <person name="Ferreira P."/>
            <person name="Barriuso J."/>
            <person name="Kellner H."/>
            <person name="Castanera R."/>
            <person name="Alfaro M."/>
            <person name="Ramirez L."/>
            <person name="Pisabarro A.G."/>
            <person name="Kuo A."/>
            <person name="Tritt A."/>
            <person name="Lipzen A."/>
            <person name="He G."/>
            <person name="Yan M."/>
            <person name="Ng V."/>
            <person name="Cullen D."/>
            <person name="Martin F."/>
            <person name="Rosso M.-N."/>
            <person name="Henrissat B."/>
            <person name="Hibbett D."/>
            <person name="Martinez A.T."/>
            <person name="Grigoriev I.V."/>
        </authorList>
    </citation>
    <scope>NUCLEOTIDE SEQUENCE</scope>
    <source>
        <strain evidence="2">AH 40177</strain>
    </source>
</reference>
<feature type="transmembrane region" description="Helical" evidence="1">
    <location>
        <begin position="244"/>
        <end position="266"/>
    </location>
</feature>
<keyword evidence="1" id="KW-0812">Transmembrane</keyword>
<comment type="caution">
    <text evidence="2">The sequence shown here is derived from an EMBL/GenBank/DDBJ whole genome shotgun (WGS) entry which is preliminary data.</text>
</comment>
<dbReference type="EMBL" id="JADNRY010000014">
    <property type="protein sequence ID" value="KAF9074176.1"/>
    <property type="molecule type" value="Genomic_DNA"/>
</dbReference>
<evidence type="ECO:0000313" key="3">
    <source>
        <dbReference type="Proteomes" id="UP000772434"/>
    </source>
</evidence>
<feature type="transmembrane region" description="Helical" evidence="1">
    <location>
        <begin position="20"/>
        <end position="38"/>
    </location>
</feature>
<evidence type="ECO:0000313" key="2">
    <source>
        <dbReference type="EMBL" id="KAF9074176.1"/>
    </source>
</evidence>
<gene>
    <name evidence="2" type="ORF">BDP27DRAFT_1317425</name>
</gene>
<feature type="transmembrane region" description="Helical" evidence="1">
    <location>
        <begin position="158"/>
        <end position="179"/>
    </location>
</feature>
<dbReference type="AlphaFoldDB" id="A0A9P5UCI9"/>
<feature type="transmembrane region" description="Helical" evidence="1">
    <location>
        <begin position="120"/>
        <end position="138"/>
    </location>
</feature>
<dbReference type="OrthoDB" id="3038990at2759"/>
<dbReference type="Proteomes" id="UP000772434">
    <property type="component" value="Unassembled WGS sequence"/>
</dbReference>
<name>A0A9P5UCI9_9AGAR</name>